<dbReference type="Pfam" id="PF04873">
    <property type="entry name" value="EIN3_DNA-bd"/>
    <property type="match status" value="1"/>
</dbReference>
<feature type="compositionally biased region" description="Acidic residues" evidence="5">
    <location>
        <begin position="14"/>
        <end position="26"/>
    </location>
</feature>
<dbReference type="PANTHER" id="PTHR33305:SF29">
    <property type="entry name" value="ETHYLENE INSENSITIVE 3-LIKE 5 PROTEIN"/>
    <property type="match status" value="1"/>
</dbReference>
<name>A0A078F5Z6_BRANA</name>
<feature type="compositionally biased region" description="Low complexity" evidence="5">
    <location>
        <begin position="63"/>
        <end position="79"/>
    </location>
</feature>
<dbReference type="EMBL" id="LK031989">
    <property type="protein sequence ID" value="CDY08821.1"/>
    <property type="molecule type" value="Genomic_DNA"/>
</dbReference>
<dbReference type="InterPro" id="IPR006957">
    <property type="entry name" value="EIN3"/>
</dbReference>
<dbReference type="GO" id="GO:0003677">
    <property type="term" value="F:DNA binding"/>
    <property type="evidence" value="ECO:0000318"/>
    <property type="project" value="GO_Central"/>
</dbReference>
<evidence type="ECO:0000256" key="4">
    <source>
        <dbReference type="ARBA" id="ARBA00023242"/>
    </source>
</evidence>
<dbReference type="InterPro" id="IPR047091">
    <property type="entry name" value="EIN3-like_DNA-bd"/>
</dbReference>
<dbReference type="FunFam" id="1.10.3180.10:FF:000003">
    <property type="entry name" value="Ethylene insensitive 3 family protein"/>
    <property type="match status" value="1"/>
</dbReference>
<gene>
    <name evidence="7" type="primary">BnaA06g24030D</name>
    <name evidence="7" type="ORF">GSBRNA2T00000783001</name>
</gene>
<evidence type="ECO:0000313" key="7">
    <source>
        <dbReference type="EMBL" id="CDY08821.1"/>
    </source>
</evidence>
<evidence type="ECO:0000259" key="6">
    <source>
        <dbReference type="Pfam" id="PF04873"/>
    </source>
</evidence>
<feature type="region of interest" description="Disordered" evidence="5">
    <location>
        <begin position="1"/>
        <end position="31"/>
    </location>
</feature>
<evidence type="ECO:0000256" key="5">
    <source>
        <dbReference type="SAM" id="MobiDB-lite"/>
    </source>
</evidence>
<organism evidence="7 8">
    <name type="scientific">Brassica napus</name>
    <name type="common">Rape</name>
    <dbReference type="NCBI Taxonomy" id="3708"/>
    <lineage>
        <taxon>Eukaryota</taxon>
        <taxon>Viridiplantae</taxon>
        <taxon>Streptophyta</taxon>
        <taxon>Embryophyta</taxon>
        <taxon>Tracheophyta</taxon>
        <taxon>Spermatophyta</taxon>
        <taxon>Magnoliopsida</taxon>
        <taxon>eudicotyledons</taxon>
        <taxon>Gunneridae</taxon>
        <taxon>Pentapetalae</taxon>
        <taxon>rosids</taxon>
        <taxon>malvids</taxon>
        <taxon>Brassicales</taxon>
        <taxon>Brassicaceae</taxon>
        <taxon>Brassiceae</taxon>
        <taxon>Brassica</taxon>
    </lineage>
</organism>
<protein>
    <submittedName>
        <fullName evidence="7">BnaA06g24030D protein</fullName>
    </submittedName>
</protein>
<feature type="region of interest" description="Disordered" evidence="5">
    <location>
        <begin position="54"/>
        <end position="93"/>
    </location>
</feature>
<keyword evidence="8" id="KW-1185">Reference proteome</keyword>
<dbReference type="PANTHER" id="PTHR33305">
    <property type="entry name" value="ETHYLENE INSENSITIVE 3-LIKE 2 PROTEIN"/>
    <property type="match status" value="1"/>
</dbReference>
<evidence type="ECO:0000256" key="3">
    <source>
        <dbReference type="ARBA" id="ARBA00022745"/>
    </source>
</evidence>
<dbReference type="GO" id="GO:0003700">
    <property type="term" value="F:DNA-binding transcription factor activity"/>
    <property type="evidence" value="ECO:0000318"/>
    <property type="project" value="GO_Central"/>
</dbReference>
<dbReference type="STRING" id="3708.A0A078F5Z6"/>
<accession>A0A078F5Z6</accession>
<sequence>MVEVQDMEPLSPIQDDDDCEDEEDELDRVNEDISYDDLKKRMWKDRNLMCKLKQQKQDDHDLSYPSSSTSPPSSSPSSSAIVRRAEASRRKKMARSQDSVLKYMMKIMEVCKARGFVYGIVPEKGKPVTGSSDSLRRWWKENVQFDQTAPTAVADYLTLAAAQLISQSKSLLKRLKISDDDDEGEEDQEPARLVDLDQELMGNKRKGEFVEEGAMLSNVYTCQNSSCPSSDVSLGFVDKNLRTGHEMECLYGTQEPIYQSSVSSDGLVRPMATSDDDYSASSKGKDTIDYLNQDGNWLDYLWFERLHDFNCSDQATTVDLNQLPDHSDSNPTVNEEEFSLWDMGWEDRDKYMSQD</sequence>
<evidence type="ECO:0000256" key="2">
    <source>
        <dbReference type="ARBA" id="ARBA00009416"/>
    </source>
</evidence>
<comment type="similarity">
    <text evidence="2">Belongs to the EIN3 family.</text>
</comment>
<feature type="domain" description="Ethylene insensitive 3-like DNA-binding" evidence="6">
    <location>
        <begin position="36"/>
        <end position="166"/>
    </location>
</feature>
<dbReference type="InterPro" id="IPR023278">
    <property type="entry name" value="Ethylene_insens-like_DNA-bd"/>
</dbReference>
<comment type="subcellular location">
    <subcellularLocation>
        <location evidence="1">Nucleus</location>
    </subcellularLocation>
</comment>
<proteinExistence type="inferred from homology"/>
<dbReference type="GO" id="GO:0009873">
    <property type="term" value="P:ethylene-activated signaling pathway"/>
    <property type="evidence" value="ECO:0007669"/>
    <property type="project" value="UniProtKB-KW"/>
</dbReference>
<evidence type="ECO:0000256" key="1">
    <source>
        <dbReference type="ARBA" id="ARBA00004123"/>
    </source>
</evidence>
<dbReference type="AlphaFoldDB" id="A0A078F5Z6"/>
<keyword evidence="3" id="KW-0936">Ethylene signaling pathway</keyword>
<dbReference type="Proteomes" id="UP000028999">
    <property type="component" value="Unassembled WGS sequence"/>
</dbReference>
<dbReference type="Gramene" id="CDY08821">
    <property type="protein sequence ID" value="CDY08821"/>
    <property type="gene ID" value="GSBRNA2T00000783001"/>
</dbReference>
<evidence type="ECO:0000313" key="8">
    <source>
        <dbReference type="Proteomes" id="UP000028999"/>
    </source>
</evidence>
<dbReference type="PaxDb" id="3708-A0A078F5Z6"/>
<keyword evidence="4" id="KW-0539">Nucleus</keyword>
<dbReference type="Gene3D" id="1.10.3180.10">
    <property type="entry name" value="DNA-binding domain of EIN3-like"/>
    <property type="match status" value="1"/>
</dbReference>
<reference evidence="7 8" key="1">
    <citation type="journal article" date="2014" name="Science">
        <title>Plant genetics. Early allopolyploid evolution in the post-Neolithic Brassica napus oilseed genome.</title>
        <authorList>
            <person name="Chalhoub B."/>
            <person name="Denoeud F."/>
            <person name="Liu S."/>
            <person name="Parkin I.A."/>
            <person name="Tang H."/>
            <person name="Wang X."/>
            <person name="Chiquet J."/>
            <person name="Belcram H."/>
            <person name="Tong C."/>
            <person name="Samans B."/>
            <person name="Correa M."/>
            <person name="Da Silva C."/>
            <person name="Just J."/>
            <person name="Falentin C."/>
            <person name="Koh C.S."/>
            <person name="Le Clainche I."/>
            <person name="Bernard M."/>
            <person name="Bento P."/>
            <person name="Noel B."/>
            <person name="Labadie K."/>
            <person name="Alberti A."/>
            <person name="Charles M."/>
            <person name="Arnaud D."/>
            <person name="Guo H."/>
            <person name="Daviaud C."/>
            <person name="Alamery S."/>
            <person name="Jabbari K."/>
            <person name="Zhao M."/>
            <person name="Edger P.P."/>
            <person name="Chelaifa H."/>
            <person name="Tack D."/>
            <person name="Lassalle G."/>
            <person name="Mestiri I."/>
            <person name="Schnel N."/>
            <person name="Le Paslier M.C."/>
            <person name="Fan G."/>
            <person name="Renault V."/>
            <person name="Bayer P.E."/>
            <person name="Golicz A.A."/>
            <person name="Manoli S."/>
            <person name="Lee T.H."/>
            <person name="Thi V.H."/>
            <person name="Chalabi S."/>
            <person name="Hu Q."/>
            <person name="Fan C."/>
            <person name="Tollenaere R."/>
            <person name="Lu Y."/>
            <person name="Battail C."/>
            <person name="Shen J."/>
            <person name="Sidebottom C.H."/>
            <person name="Wang X."/>
            <person name="Canaguier A."/>
            <person name="Chauveau A."/>
            <person name="Berard A."/>
            <person name="Deniot G."/>
            <person name="Guan M."/>
            <person name="Liu Z."/>
            <person name="Sun F."/>
            <person name="Lim Y.P."/>
            <person name="Lyons E."/>
            <person name="Town C.D."/>
            <person name="Bancroft I."/>
            <person name="Wang X."/>
            <person name="Meng J."/>
            <person name="Ma J."/>
            <person name="Pires J.C."/>
            <person name="King G.J."/>
            <person name="Brunel D."/>
            <person name="Delourme R."/>
            <person name="Renard M."/>
            <person name="Aury J.M."/>
            <person name="Adams K.L."/>
            <person name="Batley J."/>
            <person name="Snowdon R.J."/>
            <person name="Tost J."/>
            <person name="Edwards D."/>
            <person name="Zhou Y."/>
            <person name="Hua W."/>
            <person name="Sharpe A.G."/>
            <person name="Paterson A.H."/>
            <person name="Guan C."/>
            <person name="Wincker P."/>
        </authorList>
    </citation>
    <scope>NUCLEOTIDE SEQUENCE [LARGE SCALE GENOMIC DNA]</scope>
    <source>
        <strain evidence="8">cv. Darmor-bzh</strain>
    </source>
</reference>
<dbReference type="GO" id="GO:0005634">
    <property type="term" value="C:nucleus"/>
    <property type="evidence" value="ECO:0007669"/>
    <property type="project" value="UniProtKB-SubCell"/>
</dbReference>